<evidence type="ECO:0000259" key="7">
    <source>
        <dbReference type="Pfam" id="PF02518"/>
    </source>
</evidence>
<dbReference type="EC" id="2.7.13.3" evidence="2"/>
<keyword evidence="3" id="KW-0808">Transferase</keyword>
<gene>
    <name evidence="8" type="ORF">FMM80_29680</name>
</gene>
<evidence type="ECO:0000313" key="8">
    <source>
        <dbReference type="EMBL" id="NDO72571.1"/>
    </source>
</evidence>
<comment type="catalytic activity">
    <reaction evidence="1">
        <text>ATP + protein L-histidine = ADP + protein N-phospho-L-histidine.</text>
        <dbReference type="EC" id="2.7.13.3"/>
    </reaction>
</comment>
<evidence type="ECO:0000256" key="5">
    <source>
        <dbReference type="ARBA" id="ARBA00023012"/>
    </source>
</evidence>
<proteinExistence type="predicted"/>
<evidence type="ECO:0000256" key="3">
    <source>
        <dbReference type="ARBA" id="ARBA00022679"/>
    </source>
</evidence>
<evidence type="ECO:0000256" key="2">
    <source>
        <dbReference type="ARBA" id="ARBA00012438"/>
    </source>
</evidence>
<reference evidence="8 9" key="1">
    <citation type="submission" date="2019-07" db="EMBL/GenBank/DDBJ databases">
        <title>Draft genome sequences of 15 bacterial species constituting the stable defined intestinal microbiota of the GM15 gnotobiotic mouse model.</title>
        <authorList>
            <person name="Elie C."/>
            <person name="Mathieu A."/>
            <person name="Saliou A."/>
            <person name="Darnaud M."/>
            <person name="Leulier F."/>
            <person name="Tamellini A."/>
        </authorList>
    </citation>
    <scope>NUCLEOTIDE SEQUENCE [LARGE SCALE GENOMIC DNA]</scope>
    <source>
        <strain evidence="9">ASF 502</strain>
    </source>
</reference>
<keyword evidence="5" id="KW-0902">Two-component regulatory system</keyword>
<feature type="transmembrane region" description="Helical" evidence="6">
    <location>
        <begin position="239"/>
        <end position="260"/>
    </location>
</feature>
<dbReference type="AlphaFoldDB" id="A0A9X5CDS8"/>
<feature type="domain" description="Histidine kinase/HSP90-like ATPase" evidence="7">
    <location>
        <begin position="419"/>
        <end position="510"/>
    </location>
</feature>
<keyword evidence="6" id="KW-1133">Transmembrane helix</keyword>
<dbReference type="GO" id="GO:0005524">
    <property type="term" value="F:ATP binding"/>
    <property type="evidence" value="ECO:0007669"/>
    <property type="project" value="UniProtKB-KW"/>
</dbReference>
<feature type="transmembrane region" description="Helical" evidence="6">
    <location>
        <begin position="89"/>
        <end position="109"/>
    </location>
</feature>
<feature type="transmembrane region" description="Helical" evidence="6">
    <location>
        <begin position="121"/>
        <end position="139"/>
    </location>
</feature>
<dbReference type="RefSeq" id="WP_004083120.1">
    <property type="nucleotide sequence ID" value="NZ_VIRB01000167.1"/>
</dbReference>
<evidence type="ECO:0000256" key="1">
    <source>
        <dbReference type="ARBA" id="ARBA00000085"/>
    </source>
</evidence>
<organism evidence="8 9">
    <name type="scientific">Schaedlerella arabinosiphila</name>
    <dbReference type="NCBI Taxonomy" id="2044587"/>
    <lineage>
        <taxon>Bacteria</taxon>
        <taxon>Bacillati</taxon>
        <taxon>Bacillota</taxon>
        <taxon>Clostridia</taxon>
        <taxon>Lachnospirales</taxon>
        <taxon>Lachnospiraceae</taxon>
        <taxon>Schaedlerella</taxon>
    </lineage>
</organism>
<dbReference type="CDD" id="cd16917">
    <property type="entry name" value="HATPase_UhpB-NarQ-NarX-like"/>
    <property type="match status" value="1"/>
</dbReference>
<evidence type="ECO:0000313" key="9">
    <source>
        <dbReference type="Proteomes" id="UP000474104"/>
    </source>
</evidence>
<dbReference type="OrthoDB" id="9768405at2"/>
<dbReference type="PANTHER" id="PTHR24421:SF10">
    <property type="entry name" value="NITRATE_NITRITE SENSOR PROTEIN NARQ"/>
    <property type="match status" value="1"/>
</dbReference>
<dbReference type="GO" id="GO:0004673">
    <property type="term" value="F:protein histidine kinase activity"/>
    <property type="evidence" value="ECO:0007669"/>
    <property type="project" value="UniProtKB-EC"/>
</dbReference>
<keyword evidence="6" id="KW-0472">Membrane</keyword>
<name>A0A9X5CDS8_9FIRM</name>
<keyword evidence="4" id="KW-0418">Kinase</keyword>
<comment type="caution">
    <text evidence="8">The sequence shown here is derived from an EMBL/GenBank/DDBJ whole genome shotgun (WGS) entry which is preliminary data.</text>
</comment>
<dbReference type="SUPFAM" id="SSF55874">
    <property type="entry name" value="ATPase domain of HSP90 chaperone/DNA topoisomerase II/histidine kinase"/>
    <property type="match status" value="1"/>
</dbReference>
<evidence type="ECO:0000256" key="4">
    <source>
        <dbReference type="ARBA" id="ARBA00022777"/>
    </source>
</evidence>
<dbReference type="Pfam" id="PF02518">
    <property type="entry name" value="HATPase_c"/>
    <property type="match status" value="1"/>
</dbReference>
<dbReference type="InterPro" id="IPR050482">
    <property type="entry name" value="Sensor_HK_TwoCompSys"/>
</dbReference>
<feature type="transmembrane region" description="Helical" evidence="6">
    <location>
        <begin position="178"/>
        <end position="197"/>
    </location>
</feature>
<dbReference type="InterPro" id="IPR036890">
    <property type="entry name" value="HATPase_C_sf"/>
</dbReference>
<dbReference type="Proteomes" id="UP000474104">
    <property type="component" value="Unassembled WGS sequence"/>
</dbReference>
<dbReference type="InterPro" id="IPR003594">
    <property type="entry name" value="HATPase_dom"/>
</dbReference>
<accession>A0A9X5CDS8</accession>
<dbReference type="PANTHER" id="PTHR24421">
    <property type="entry name" value="NITRATE/NITRITE SENSOR PROTEIN NARX-RELATED"/>
    <property type="match status" value="1"/>
</dbReference>
<feature type="transmembrane region" description="Helical" evidence="6">
    <location>
        <begin position="63"/>
        <end position="83"/>
    </location>
</feature>
<sequence>MKRINPKLLLFINSTLLIIYMGLEINIQIPCGISKIVSLFLSSLMLIDATYVSSCNIRDNKAISLFCGLLALDGWYMLLSVSDNTIADIAFYALSPIIWCIFINFILMFLFQGSGYKFKNAANLCLTGTCICSLMGILISDNVFALLYDIQFLLSWLCFVFVVAYHRKRTAFVLKAEWKSILFSLVVIIILFIAYCLTTMGIKGNLSNFGVYIPVLLFSMSIHNIILKEHHSFPLSAIFSRFQLMLILLFGVTICGLITMTLGIGWLSFLLMLDAMFVFIYVCNIILDFNLRQGGGNMVMESKYNAALAQLQQEEQINLEFSNFLHDNILQDLLSIKNLMYKSTNPDIQKIITETLDSMNIYIREQMQNYHPVLLSKLTIKENYQNLLAYIAQSFPERRISIVFDCPDSLFLVPPYDIFIYRLLKELVTNVYKHSTGEKAWITLTQDHGMIVLCVKDNGNADAGSLTHADSSKHRGLALSTDRVQSMDGTISITPNFPRGICVCINLPMKGDASYQYFISR</sequence>
<dbReference type="EMBL" id="VIRB01000167">
    <property type="protein sequence ID" value="NDO72571.1"/>
    <property type="molecule type" value="Genomic_DNA"/>
</dbReference>
<dbReference type="GO" id="GO:0000160">
    <property type="term" value="P:phosphorelay signal transduction system"/>
    <property type="evidence" value="ECO:0007669"/>
    <property type="project" value="UniProtKB-KW"/>
</dbReference>
<dbReference type="Gene3D" id="3.30.565.10">
    <property type="entry name" value="Histidine kinase-like ATPase, C-terminal domain"/>
    <property type="match status" value="1"/>
</dbReference>
<feature type="transmembrane region" description="Helical" evidence="6">
    <location>
        <begin position="7"/>
        <end position="27"/>
    </location>
</feature>
<feature type="transmembrane region" description="Helical" evidence="6">
    <location>
        <begin position="33"/>
        <end position="51"/>
    </location>
</feature>
<evidence type="ECO:0000256" key="6">
    <source>
        <dbReference type="SAM" id="Phobius"/>
    </source>
</evidence>
<feature type="transmembrane region" description="Helical" evidence="6">
    <location>
        <begin position="145"/>
        <end position="166"/>
    </location>
</feature>
<keyword evidence="6" id="KW-0812">Transmembrane</keyword>
<keyword evidence="8" id="KW-0547">Nucleotide-binding</keyword>
<protein>
    <recommendedName>
        <fullName evidence="2">histidine kinase</fullName>
        <ecNumber evidence="2">2.7.13.3</ecNumber>
    </recommendedName>
</protein>
<feature type="transmembrane region" description="Helical" evidence="6">
    <location>
        <begin position="209"/>
        <end position="227"/>
    </location>
</feature>
<keyword evidence="8" id="KW-0067">ATP-binding</keyword>